<proteinExistence type="predicted"/>
<evidence type="ECO:0000313" key="2">
    <source>
        <dbReference type="Proteomes" id="UP000789525"/>
    </source>
</evidence>
<reference evidence="1" key="1">
    <citation type="submission" date="2021-06" db="EMBL/GenBank/DDBJ databases">
        <authorList>
            <person name="Kallberg Y."/>
            <person name="Tangrot J."/>
            <person name="Rosling A."/>
        </authorList>
    </citation>
    <scope>NUCLEOTIDE SEQUENCE</scope>
    <source>
        <strain evidence="1">CL356</strain>
    </source>
</reference>
<name>A0ACA9MX34_9GLOM</name>
<dbReference type="Proteomes" id="UP000789525">
    <property type="component" value="Unassembled WGS sequence"/>
</dbReference>
<feature type="non-terminal residue" evidence="1">
    <location>
        <position position="1"/>
    </location>
</feature>
<sequence length="139" mass="14997">DFGCEDKARRDIVDTSPHASVAPMGTGSVKDCSSPDASLKGPLGLLDKGVVLAVRRDFVVWLTSLRAYAFSNVETWGLLADGQRCALNHLEKRCGADGSDTRLVAGPYRAQSTLGECADGGKVTNQQWELRRTRKTSVD</sequence>
<accession>A0ACA9MX34</accession>
<protein>
    <submittedName>
        <fullName evidence="1">12181_t:CDS:1</fullName>
    </submittedName>
</protein>
<organism evidence="1 2">
    <name type="scientific">Acaulospora colombiana</name>
    <dbReference type="NCBI Taxonomy" id="27376"/>
    <lineage>
        <taxon>Eukaryota</taxon>
        <taxon>Fungi</taxon>
        <taxon>Fungi incertae sedis</taxon>
        <taxon>Mucoromycota</taxon>
        <taxon>Glomeromycotina</taxon>
        <taxon>Glomeromycetes</taxon>
        <taxon>Diversisporales</taxon>
        <taxon>Acaulosporaceae</taxon>
        <taxon>Acaulospora</taxon>
    </lineage>
</organism>
<dbReference type="EMBL" id="CAJVPT010015842">
    <property type="protein sequence ID" value="CAG8614375.1"/>
    <property type="molecule type" value="Genomic_DNA"/>
</dbReference>
<evidence type="ECO:0000313" key="1">
    <source>
        <dbReference type="EMBL" id="CAG8614375.1"/>
    </source>
</evidence>
<gene>
    <name evidence="1" type="ORF">ACOLOM_LOCUS7117</name>
</gene>
<keyword evidence="2" id="KW-1185">Reference proteome</keyword>
<comment type="caution">
    <text evidence="1">The sequence shown here is derived from an EMBL/GenBank/DDBJ whole genome shotgun (WGS) entry which is preliminary data.</text>
</comment>